<dbReference type="SUPFAM" id="SSF53067">
    <property type="entry name" value="Actin-like ATPase domain"/>
    <property type="match status" value="2"/>
</dbReference>
<comment type="similarity">
    <text evidence="1">Belongs to the ROK (NagC/XylR) family.</text>
</comment>
<dbReference type="Gene3D" id="3.30.420.40">
    <property type="match status" value="2"/>
</dbReference>
<dbReference type="InterPro" id="IPR036388">
    <property type="entry name" value="WH-like_DNA-bd_sf"/>
</dbReference>
<accession>A0A939E2Z3</accession>
<dbReference type="RefSeq" id="WP_207279065.1">
    <property type="nucleotide sequence ID" value="NZ_JAFLEQ010000015.1"/>
</dbReference>
<sequence>MLHRPRSTGPAGVATVRSMNLTSVLTELIRAEGQISRAELATATGLTRMTISRFMDELTEAGMVTETVKPVRPGARGRPASCATVTPGRRFALGVEVNANSLTILAVDITGSIIARRVFVQGFAGEAARRAVSWALEQAEHVLAEVAARHPDSRLIGIGMALPGILGLDGAPEIINAPNLDWRREHLTTVAAFAADHGVELTIHNEATVASRGATMPTPVSIPQPASFIYLSGEVGLGGAIMVNGENYTGVNGRAGEIGHVCVNPDGPLCACGATGCLEVYLGPKGLRQRAGLGPTASADELITAWTNGDPAARAAVDTAGRALGLVLAATINLVDVPAVVVGGWLSPLTQILRIHVHRELVTRLVAFDPADIDFLAAGDGMLAAARGAALAVIADHITRPEDLIGTTAPPAGV</sequence>
<dbReference type="Pfam" id="PF00480">
    <property type="entry name" value="ROK"/>
    <property type="match status" value="1"/>
</dbReference>
<dbReference type="AlphaFoldDB" id="A0A939E2Z3"/>
<dbReference type="PANTHER" id="PTHR18964">
    <property type="entry name" value="ROK (REPRESSOR, ORF, KINASE) FAMILY"/>
    <property type="match status" value="1"/>
</dbReference>
<dbReference type="SUPFAM" id="SSF46785">
    <property type="entry name" value="Winged helix' DNA-binding domain"/>
    <property type="match status" value="1"/>
</dbReference>
<evidence type="ECO:0000313" key="2">
    <source>
        <dbReference type="EMBL" id="MBN9644577.1"/>
    </source>
</evidence>
<dbReference type="Proteomes" id="UP000664332">
    <property type="component" value="Unassembled WGS sequence"/>
</dbReference>
<dbReference type="InterPro" id="IPR000600">
    <property type="entry name" value="ROK"/>
</dbReference>
<dbReference type="EMBL" id="JAFLEQ010000015">
    <property type="protein sequence ID" value="MBN9644577.1"/>
    <property type="molecule type" value="Genomic_DNA"/>
</dbReference>
<dbReference type="InterPro" id="IPR043129">
    <property type="entry name" value="ATPase_NBD"/>
</dbReference>
<evidence type="ECO:0000313" key="3">
    <source>
        <dbReference type="Proteomes" id="UP000664332"/>
    </source>
</evidence>
<name>A0A939E2Z3_9CORY</name>
<dbReference type="Gene3D" id="1.10.10.10">
    <property type="entry name" value="Winged helix-like DNA-binding domain superfamily/Winged helix DNA-binding domain"/>
    <property type="match status" value="1"/>
</dbReference>
<dbReference type="Pfam" id="PF13412">
    <property type="entry name" value="HTH_24"/>
    <property type="match status" value="1"/>
</dbReference>
<proteinExistence type="inferred from homology"/>
<protein>
    <submittedName>
        <fullName evidence="2">ROK family transcriptional regulator</fullName>
    </submittedName>
</protein>
<organism evidence="2 3">
    <name type="scientific">Corynebacterium mendelii</name>
    <dbReference type="NCBI Taxonomy" id="2765362"/>
    <lineage>
        <taxon>Bacteria</taxon>
        <taxon>Bacillati</taxon>
        <taxon>Actinomycetota</taxon>
        <taxon>Actinomycetes</taxon>
        <taxon>Mycobacteriales</taxon>
        <taxon>Corynebacteriaceae</taxon>
        <taxon>Corynebacterium</taxon>
    </lineage>
</organism>
<evidence type="ECO:0000256" key="1">
    <source>
        <dbReference type="ARBA" id="ARBA00006479"/>
    </source>
</evidence>
<gene>
    <name evidence="2" type="ORF">JZY06_08135</name>
</gene>
<keyword evidence="3" id="KW-1185">Reference proteome</keyword>
<dbReference type="PANTHER" id="PTHR18964:SF149">
    <property type="entry name" value="BIFUNCTIONAL UDP-N-ACETYLGLUCOSAMINE 2-EPIMERASE_N-ACETYLMANNOSAMINE KINASE"/>
    <property type="match status" value="1"/>
</dbReference>
<dbReference type="InterPro" id="IPR036390">
    <property type="entry name" value="WH_DNA-bd_sf"/>
</dbReference>
<reference evidence="2" key="1">
    <citation type="submission" date="2021-03" db="EMBL/GenBank/DDBJ databases">
        <authorList>
            <person name="Sun Q."/>
        </authorList>
    </citation>
    <scope>NUCLEOTIDE SEQUENCE</scope>
    <source>
        <strain evidence="2">CCM 8862</strain>
    </source>
</reference>
<comment type="caution">
    <text evidence="2">The sequence shown here is derived from an EMBL/GenBank/DDBJ whole genome shotgun (WGS) entry which is preliminary data.</text>
</comment>